<keyword evidence="5" id="KW-1185">Reference proteome</keyword>
<evidence type="ECO:0008006" key="6">
    <source>
        <dbReference type="Google" id="ProtNLM"/>
    </source>
</evidence>
<evidence type="ECO:0000256" key="1">
    <source>
        <dbReference type="ARBA" id="ARBA00010136"/>
    </source>
</evidence>
<feature type="domain" description="ERAP1-like C-terminal" evidence="3">
    <location>
        <begin position="272"/>
        <end position="445"/>
    </location>
</feature>
<dbReference type="PANTHER" id="PTHR11533">
    <property type="entry name" value="PROTEASE M1 ZINC METALLOPROTEASE"/>
    <property type="match status" value="1"/>
</dbReference>
<dbReference type="Pfam" id="PF11838">
    <property type="entry name" value="ERAP1_C"/>
    <property type="match status" value="1"/>
</dbReference>
<dbReference type="GO" id="GO:0006508">
    <property type="term" value="P:proteolysis"/>
    <property type="evidence" value="ECO:0007669"/>
    <property type="project" value="TreeGrafter"/>
</dbReference>
<dbReference type="InterPro" id="IPR050344">
    <property type="entry name" value="Peptidase_M1_aminopeptidases"/>
</dbReference>
<dbReference type="GO" id="GO:0005615">
    <property type="term" value="C:extracellular space"/>
    <property type="evidence" value="ECO:0007669"/>
    <property type="project" value="TreeGrafter"/>
</dbReference>
<protein>
    <recommendedName>
        <fullName evidence="6">Peptidase M1 membrane alanine aminopeptidase domain-containing protein</fullName>
    </recommendedName>
</protein>
<dbReference type="GO" id="GO:0008270">
    <property type="term" value="F:zinc ion binding"/>
    <property type="evidence" value="ECO:0007669"/>
    <property type="project" value="InterPro"/>
</dbReference>
<accession>A0A2A2LLT0</accession>
<dbReference type="SUPFAM" id="SSF55486">
    <property type="entry name" value="Metalloproteases ('zincins'), catalytic domain"/>
    <property type="match status" value="1"/>
</dbReference>
<dbReference type="PANTHER" id="PTHR11533:SF293">
    <property type="entry name" value="AMINOPEPTIDASE-2-RELATED"/>
    <property type="match status" value="1"/>
</dbReference>
<evidence type="ECO:0000259" key="2">
    <source>
        <dbReference type="Pfam" id="PF01433"/>
    </source>
</evidence>
<evidence type="ECO:0000259" key="3">
    <source>
        <dbReference type="Pfam" id="PF11838"/>
    </source>
</evidence>
<dbReference type="OrthoDB" id="5811161at2759"/>
<dbReference type="InterPro" id="IPR024571">
    <property type="entry name" value="ERAP1-like_C_dom"/>
</dbReference>
<dbReference type="Gene3D" id="1.10.390.10">
    <property type="entry name" value="Neutral Protease Domain 2"/>
    <property type="match status" value="1"/>
</dbReference>
<evidence type="ECO:0000313" key="5">
    <source>
        <dbReference type="Proteomes" id="UP000218231"/>
    </source>
</evidence>
<dbReference type="STRING" id="2018661.A0A2A2LLT0"/>
<evidence type="ECO:0000313" key="4">
    <source>
        <dbReference type="EMBL" id="PAV87109.1"/>
    </source>
</evidence>
<dbReference type="Gene3D" id="1.25.50.20">
    <property type="match status" value="1"/>
</dbReference>
<dbReference type="Proteomes" id="UP000218231">
    <property type="component" value="Unassembled WGS sequence"/>
</dbReference>
<name>A0A2A2LLT0_9BILA</name>
<dbReference type="InterPro" id="IPR027268">
    <property type="entry name" value="Peptidase_M4/M1_CTD_sf"/>
</dbReference>
<dbReference type="EMBL" id="LIAE01006607">
    <property type="protein sequence ID" value="PAV87109.1"/>
    <property type="molecule type" value="Genomic_DNA"/>
</dbReference>
<proteinExistence type="inferred from homology"/>
<comment type="similarity">
    <text evidence="1">Belongs to the peptidase M1 family.</text>
</comment>
<feature type="domain" description="Peptidase M1 membrane alanine aminopeptidase" evidence="2">
    <location>
        <begin position="14"/>
        <end position="169"/>
    </location>
</feature>
<sequence length="449" mass="52358">MVDPDYATIDQKIVAAWTTAHEWFGDLVTFSWFNDLFLNEAFAQYFMWNVLNYTDTRTRSYIDDYIRAHYNIWSIGDDCGRDSKPLRSDTPPLFSYAPYDKGPALLHMIEQTLSWRVFIDGLTNYIQNHLYGNADAYDLWKSLTDEAQSRSVLGWDGKPLNVTDFMEEWSNKVSYPTIIMSQQSGNIAFQQSSCLQQSPPVSWKIPLWVQNSGNEDMNWFYGDSGTNSAWTYPIPTSGFKVINSRVVVSCEKNNSKYSLTHFMFPFDTGDYTWQDWLDLTMYMGSEQEFGPFEVVMDYWNELLSRFRYDSNFPTIVKYINSVSTYAMQNMQWCDSCTNEWKQMVFSRYITSLSCRMGNSACLNEATNRFFAFKRNCTDFNAGTSTCNPIIPDFRRYAYCYGASSEPQNAAPFLYKHMNYFQTKAIYFNRDFDNLLFALSCVNDYDAMKP</sequence>
<dbReference type="AlphaFoldDB" id="A0A2A2LLT0"/>
<dbReference type="GO" id="GO:0070006">
    <property type="term" value="F:metalloaminopeptidase activity"/>
    <property type="evidence" value="ECO:0007669"/>
    <property type="project" value="TreeGrafter"/>
</dbReference>
<reference evidence="4 5" key="1">
    <citation type="journal article" date="2017" name="Curr. Biol.">
        <title>Genome architecture and evolution of a unichromosomal asexual nematode.</title>
        <authorList>
            <person name="Fradin H."/>
            <person name="Zegar C."/>
            <person name="Gutwein M."/>
            <person name="Lucas J."/>
            <person name="Kovtun M."/>
            <person name="Corcoran D."/>
            <person name="Baugh L.R."/>
            <person name="Kiontke K."/>
            <person name="Gunsalus K."/>
            <person name="Fitch D.H."/>
            <person name="Piano F."/>
        </authorList>
    </citation>
    <scope>NUCLEOTIDE SEQUENCE [LARGE SCALE GENOMIC DNA]</scope>
    <source>
        <strain evidence="4">PF1309</strain>
    </source>
</reference>
<dbReference type="GO" id="GO:0042277">
    <property type="term" value="F:peptide binding"/>
    <property type="evidence" value="ECO:0007669"/>
    <property type="project" value="TreeGrafter"/>
</dbReference>
<dbReference type="GO" id="GO:0043171">
    <property type="term" value="P:peptide catabolic process"/>
    <property type="evidence" value="ECO:0007669"/>
    <property type="project" value="TreeGrafter"/>
</dbReference>
<gene>
    <name evidence="4" type="ORF">WR25_27125</name>
</gene>
<dbReference type="InterPro" id="IPR014782">
    <property type="entry name" value="Peptidase_M1_dom"/>
</dbReference>
<dbReference type="Pfam" id="PF01433">
    <property type="entry name" value="Peptidase_M1"/>
    <property type="match status" value="1"/>
</dbReference>
<dbReference type="GO" id="GO:0005737">
    <property type="term" value="C:cytoplasm"/>
    <property type="evidence" value="ECO:0007669"/>
    <property type="project" value="TreeGrafter"/>
</dbReference>
<comment type="caution">
    <text evidence="4">The sequence shown here is derived from an EMBL/GenBank/DDBJ whole genome shotgun (WGS) entry which is preliminary data.</text>
</comment>
<organism evidence="4 5">
    <name type="scientific">Diploscapter pachys</name>
    <dbReference type="NCBI Taxonomy" id="2018661"/>
    <lineage>
        <taxon>Eukaryota</taxon>
        <taxon>Metazoa</taxon>
        <taxon>Ecdysozoa</taxon>
        <taxon>Nematoda</taxon>
        <taxon>Chromadorea</taxon>
        <taxon>Rhabditida</taxon>
        <taxon>Rhabditina</taxon>
        <taxon>Rhabditomorpha</taxon>
        <taxon>Rhabditoidea</taxon>
        <taxon>Rhabditidae</taxon>
        <taxon>Diploscapter</taxon>
    </lineage>
</organism>
<dbReference type="GO" id="GO:0016020">
    <property type="term" value="C:membrane"/>
    <property type="evidence" value="ECO:0007669"/>
    <property type="project" value="TreeGrafter"/>
</dbReference>